<accession>A0A0D0IYF3</accession>
<dbReference type="PANTHER" id="PTHR33308:SF9">
    <property type="entry name" value="PEPTIDOGLYCAN HYDROLASE FLGJ"/>
    <property type="match status" value="1"/>
</dbReference>
<dbReference type="Gene3D" id="3.10.350.10">
    <property type="entry name" value="LysM domain"/>
    <property type="match status" value="2"/>
</dbReference>
<keyword evidence="7" id="KW-1185">Reference proteome</keyword>
<dbReference type="InterPro" id="IPR051056">
    <property type="entry name" value="Glycosyl_Hydrolase_73"/>
</dbReference>
<feature type="domain" description="LysM" evidence="5">
    <location>
        <begin position="261"/>
        <end position="305"/>
    </location>
</feature>
<dbReference type="SMART" id="SM00047">
    <property type="entry name" value="LYZ2"/>
    <property type="match status" value="1"/>
</dbReference>
<evidence type="ECO:0000313" key="6">
    <source>
        <dbReference type="EMBL" id="KIP61570.1"/>
    </source>
</evidence>
<dbReference type="Pfam" id="PF01832">
    <property type="entry name" value="Glucosaminidase"/>
    <property type="match status" value="1"/>
</dbReference>
<evidence type="ECO:0000256" key="1">
    <source>
        <dbReference type="ARBA" id="ARBA00022529"/>
    </source>
</evidence>
<name>A0A0D0IYF3_9BACT</name>
<keyword evidence="2" id="KW-0081">Bacteriolytic enzyme</keyword>
<dbReference type="GO" id="GO:0042742">
    <property type="term" value="P:defense response to bacterium"/>
    <property type="evidence" value="ECO:0007669"/>
    <property type="project" value="UniProtKB-KW"/>
</dbReference>
<dbReference type="GO" id="GO:0031640">
    <property type="term" value="P:killing of cells of another organism"/>
    <property type="evidence" value="ECO:0007669"/>
    <property type="project" value="UniProtKB-KW"/>
</dbReference>
<keyword evidence="1" id="KW-0929">Antimicrobial</keyword>
<dbReference type="GO" id="GO:0004040">
    <property type="term" value="F:amidase activity"/>
    <property type="evidence" value="ECO:0007669"/>
    <property type="project" value="InterPro"/>
</dbReference>
<dbReference type="STRING" id="1602171.ST44_09265"/>
<organism evidence="6 7">
    <name type="scientific">Prevotella pectinovora</name>
    <dbReference type="NCBI Taxonomy" id="1602169"/>
    <lineage>
        <taxon>Bacteria</taxon>
        <taxon>Pseudomonadati</taxon>
        <taxon>Bacteroidota</taxon>
        <taxon>Bacteroidia</taxon>
        <taxon>Bacteroidales</taxon>
        <taxon>Prevotellaceae</taxon>
        <taxon>Prevotella</taxon>
    </lineage>
</organism>
<dbReference type="InterPro" id="IPR002901">
    <property type="entry name" value="MGlyc_endo_b_GlcNAc-like_dom"/>
</dbReference>
<dbReference type="EMBL" id="JXQK01000065">
    <property type="protein sequence ID" value="KIP61570.1"/>
    <property type="molecule type" value="Genomic_DNA"/>
</dbReference>
<proteinExistence type="predicted"/>
<dbReference type="CDD" id="cd00118">
    <property type="entry name" value="LysM"/>
    <property type="match status" value="1"/>
</dbReference>
<evidence type="ECO:0000313" key="7">
    <source>
        <dbReference type="Proteomes" id="UP000032046"/>
    </source>
</evidence>
<dbReference type="RefSeq" id="WP_042519631.1">
    <property type="nucleotide sequence ID" value="NZ_JXQI01000033.1"/>
</dbReference>
<gene>
    <name evidence="6" type="ORF">ST44_09265</name>
</gene>
<dbReference type="Proteomes" id="UP000032046">
    <property type="component" value="Unassembled WGS sequence"/>
</dbReference>
<dbReference type="PROSITE" id="PS51782">
    <property type="entry name" value="LYSM"/>
    <property type="match status" value="1"/>
</dbReference>
<dbReference type="PANTHER" id="PTHR33308">
    <property type="entry name" value="PEPTIDOGLYCAN HYDROLASE FLGJ"/>
    <property type="match status" value="1"/>
</dbReference>
<evidence type="ECO:0000256" key="3">
    <source>
        <dbReference type="ARBA" id="ARBA00022801"/>
    </source>
</evidence>
<dbReference type="SMART" id="SM00257">
    <property type="entry name" value="LysM"/>
    <property type="match status" value="2"/>
</dbReference>
<dbReference type="InterPro" id="IPR018392">
    <property type="entry name" value="LysM"/>
</dbReference>
<dbReference type="Gene3D" id="1.10.530.10">
    <property type="match status" value="1"/>
</dbReference>
<evidence type="ECO:0000256" key="4">
    <source>
        <dbReference type="ARBA" id="ARBA00032108"/>
    </source>
</evidence>
<dbReference type="OrthoDB" id="977752at2"/>
<dbReference type="SUPFAM" id="SSF54106">
    <property type="entry name" value="LysM domain"/>
    <property type="match status" value="2"/>
</dbReference>
<sequence length="306" mass="35746">MTKKLIIILTFILNVLQLSAQMKWNQRYQTYINQYRDLAIEQMLKYKIPASITLAQGLLESGAGYSELAMKGNNHFGIKCHGWTGRTTYHDDDEKQECFRAYNNVFESYEDHSLLLTKQPRYKGLFSLNPKDYVGWAKGLKKCGYATSPTYAQKLIGIIELYKLHEYDKAKKFDRFMERRSFKDDKSANGGLEHPIHMYNKNYYVIVRSGDTFKSLGRELGLSYKKIATFNERGKNDKLEKGEVIYLKKKQKKAEKQYKRRPHRVKAGESMYSIAQLYGIRLKSLYKMNGLTPDYSIKVGDKLRVR</sequence>
<evidence type="ECO:0000259" key="5">
    <source>
        <dbReference type="PROSITE" id="PS51782"/>
    </source>
</evidence>
<dbReference type="AlphaFoldDB" id="A0A0D0IYF3"/>
<protein>
    <recommendedName>
        <fullName evidence="4">Peptidoglycan hydrolase</fullName>
    </recommendedName>
</protein>
<dbReference type="Pfam" id="PF01476">
    <property type="entry name" value="LysM"/>
    <property type="match status" value="2"/>
</dbReference>
<reference evidence="6 7" key="1">
    <citation type="submission" date="2015-01" db="EMBL/GenBank/DDBJ databases">
        <title>Comparative genomics of non-oral Prevotella species.</title>
        <authorList>
            <person name="Accetto T."/>
            <person name="Nograsek B."/>
            <person name="Avgustin G."/>
        </authorList>
    </citation>
    <scope>NUCLEOTIDE SEQUENCE [LARGE SCALE GENOMIC DNA]</scope>
    <source>
        <strain evidence="6 7">P5-119</strain>
    </source>
</reference>
<dbReference type="InterPro" id="IPR036779">
    <property type="entry name" value="LysM_dom_sf"/>
</dbReference>
<keyword evidence="3" id="KW-0378">Hydrolase</keyword>
<evidence type="ECO:0000256" key="2">
    <source>
        <dbReference type="ARBA" id="ARBA00022638"/>
    </source>
</evidence>
<comment type="caution">
    <text evidence="6">The sequence shown here is derived from an EMBL/GenBank/DDBJ whole genome shotgun (WGS) entry which is preliminary data.</text>
</comment>